<keyword evidence="1" id="KW-0560">Oxidoreductase</keyword>
<dbReference type="AlphaFoldDB" id="A0A1T4WTU1"/>
<dbReference type="InterPro" id="IPR016166">
    <property type="entry name" value="FAD-bd_PCMH"/>
</dbReference>
<dbReference type="InterPro" id="IPR016171">
    <property type="entry name" value="Vanillyl_alc_oxidase_C-sub2"/>
</dbReference>
<dbReference type="PANTHER" id="PTHR43762:SF1">
    <property type="entry name" value="D-ARABINONO-1,4-LACTONE OXIDASE"/>
    <property type="match status" value="1"/>
</dbReference>
<dbReference type="InterPro" id="IPR006094">
    <property type="entry name" value="Oxid_FAD_bind_N"/>
</dbReference>
<dbReference type="PIRSF" id="PIRSF000136">
    <property type="entry name" value="LGO_GLO"/>
    <property type="match status" value="1"/>
</dbReference>
<reference evidence="4" key="1">
    <citation type="submission" date="2017-02" db="EMBL/GenBank/DDBJ databases">
        <authorList>
            <person name="Varghese N."/>
            <person name="Submissions S."/>
        </authorList>
    </citation>
    <scope>NUCLEOTIDE SEQUENCE [LARGE SCALE GENOMIC DNA]</scope>
    <source>
        <strain evidence="4">VKM Ac-2052</strain>
    </source>
</reference>
<dbReference type="SUPFAM" id="SSF56176">
    <property type="entry name" value="FAD-binding/transporter-associated domain-like"/>
    <property type="match status" value="1"/>
</dbReference>
<protein>
    <submittedName>
        <fullName evidence="3">Xylitol oxidase</fullName>
    </submittedName>
</protein>
<dbReference type="GO" id="GO:0003885">
    <property type="term" value="F:D-arabinono-1,4-lactone oxidase activity"/>
    <property type="evidence" value="ECO:0007669"/>
    <property type="project" value="InterPro"/>
</dbReference>
<dbReference type="PANTHER" id="PTHR43762">
    <property type="entry name" value="L-GULONOLACTONE OXIDASE"/>
    <property type="match status" value="1"/>
</dbReference>
<dbReference type="GO" id="GO:0080049">
    <property type="term" value="F:L-gulono-1,4-lactone dehydrogenase activity"/>
    <property type="evidence" value="ECO:0007669"/>
    <property type="project" value="TreeGrafter"/>
</dbReference>
<dbReference type="Gene3D" id="3.30.465.10">
    <property type="match status" value="1"/>
</dbReference>
<dbReference type="EMBL" id="FUYG01000001">
    <property type="protein sequence ID" value="SKA80031.1"/>
    <property type="molecule type" value="Genomic_DNA"/>
</dbReference>
<feature type="domain" description="FAD-binding PCMH-type" evidence="2">
    <location>
        <begin position="13"/>
        <end position="177"/>
    </location>
</feature>
<dbReference type="InterPro" id="IPR036318">
    <property type="entry name" value="FAD-bd_PCMH-like_sf"/>
</dbReference>
<dbReference type="GO" id="GO:0016020">
    <property type="term" value="C:membrane"/>
    <property type="evidence" value="ECO:0007669"/>
    <property type="project" value="InterPro"/>
</dbReference>
<dbReference type="RefSeq" id="WP_244893105.1">
    <property type="nucleotide sequence ID" value="NZ_FUYG01000001.1"/>
</dbReference>
<organism evidence="3 4">
    <name type="scientific">Agreia bicolorata</name>
    <dbReference type="NCBI Taxonomy" id="110935"/>
    <lineage>
        <taxon>Bacteria</taxon>
        <taxon>Bacillati</taxon>
        <taxon>Actinomycetota</taxon>
        <taxon>Actinomycetes</taxon>
        <taxon>Micrococcales</taxon>
        <taxon>Microbacteriaceae</taxon>
        <taxon>Agreia</taxon>
    </lineage>
</organism>
<dbReference type="InterPro" id="IPR016169">
    <property type="entry name" value="FAD-bd_PCMH_sub2"/>
</dbReference>
<sequence>MSHDSELNWAGTLEYSAADIIDATTIDEVSSLVAGAERIRALGTRHSFSDIADTDALLVTVTGIEPDFVLDEGARTVTVGAGTRYGILARFLEDHGWALHNMGSLPHISIAGAIATGTHGSGNGNGVLSTAISALELVVADGSRRVIRRGEPGFDGVVVGLGAFGVVVRVTLDIQPSFQVRQDVYRGLPWDVLLDDLEGVTSLGYSVSVFTDWVEETIANFWVKTRMDAGAEVVDEWRGAKRDVVSAGALWETSDDNLNAQGGVAGPWLERLPHFRPDRVPSAGDEIQTEYFVPRSQGADAIRALRALGAKIAPHLMITELRTAAADDLWLSMAYQRDSLIIHFTWKNEPEAVLALLPQIEEALAPFEARPHWGKLNTVDAATLSRLYPRLPEFRAMAAEWDPTGAFRNAYLDRLIFTGE</sequence>
<name>A0A1T4WTU1_9MICO</name>
<dbReference type="Gene3D" id="3.30.70.2520">
    <property type="match status" value="1"/>
</dbReference>
<evidence type="ECO:0000313" key="3">
    <source>
        <dbReference type="EMBL" id="SKA80031.1"/>
    </source>
</evidence>
<evidence type="ECO:0000313" key="4">
    <source>
        <dbReference type="Proteomes" id="UP000189735"/>
    </source>
</evidence>
<dbReference type="PROSITE" id="PS51387">
    <property type="entry name" value="FAD_PCMH"/>
    <property type="match status" value="1"/>
</dbReference>
<dbReference type="InterPro" id="IPR007173">
    <property type="entry name" value="ALO_C"/>
</dbReference>
<evidence type="ECO:0000259" key="2">
    <source>
        <dbReference type="PROSITE" id="PS51387"/>
    </source>
</evidence>
<dbReference type="Pfam" id="PF04030">
    <property type="entry name" value="ALO"/>
    <property type="match status" value="1"/>
</dbReference>
<accession>A0A1T4WTU1</accession>
<proteinExistence type="predicted"/>
<dbReference type="Pfam" id="PF01565">
    <property type="entry name" value="FAD_binding_4"/>
    <property type="match status" value="1"/>
</dbReference>
<gene>
    <name evidence="3" type="ORF">SAMN06295879_0154</name>
</gene>
<evidence type="ECO:0000256" key="1">
    <source>
        <dbReference type="ARBA" id="ARBA00023002"/>
    </source>
</evidence>
<dbReference type="InterPro" id="IPR016167">
    <property type="entry name" value="FAD-bd_PCMH_sub1"/>
</dbReference>
<dbReference type="Gene3D" id="3.30.43.10">
    <property type="entry name" value="Uridine Diphospho-n-acetylenolpyruvylglucosamine Reductase, domain 2"/>
    <property type="match status" value="1"/>
</dbReference>
<dbReference type="Gene3D" id="3.30.70.2530">
    <property type="match status" value="1"/>
</dbReference>
<dbReference type="Gene3D" id="1.10.45.10">
    <property type="entry name" value="Vanillyl-alcohol Oxidase, Chain A, domain 4"/>
    <property type="match status" value="1"/>
</dbReference>
<dbReference type="Proteomes" id="UP000189735">
    <property type="component" value="Unassembled WGS sequence"/>
</dbReference>
<dbReference type="GO" id="GO:0071949">
    <property type="term" value="F:FAD binding"/>
    <property type="evidence" value="ECO:0007669"/>
    <property type="project" value="InterPro"/>
</dbReference>
<dbReference type="InterPro" id="IPR010031">
    <property type="entry name" value="FAD_lactone_oxidase-like"/>
</dbReference>